<comment type="catalytic activity">
    <reaction evidence="4">
        <text>glycyl-tRNA(Ala) + H2O = tRNA(Ala) + glycine + H(+)</text>
        <dbReference type="Rhea" id="RHEA:53744"/>
        <dbReference type="Rhea" id="RHEA-COMP:9657"/>
        <dbReference type="Rhea" id="RHEA-COMP:13640"/>
        <dbReference type="ChEBI" id="CHEBI:15377"/>
        <dbReference type="ChEBI" id="CHEBI:15378"/>
        <dbReference type="ChEBI" id="CHEBI:57305"/>
        <dbReference type="ChEBI" id="CHEBI:78442"/>
        <dbReference type="ChEBI" id="CHEBI:78522"/>
        <dbReference type="EC" id="3.1.1.96"/>
    </reaction>
</comment>
<evidence type="ECO:0000313" key="5">
    <source>
        <dbReference type="EMBL" id="AHF98705.1"/>
    </source>
</evidence>
<dbReference type="Proteomes" id="UP000019024">
    <property type="component" value="Chromosome"/>
</dbReference>
<dbReference type="NCBIfam" id="NF011435">
    <property type="entry name" value="PRK14866.1-1"/>
    <property type="match status" value="1"/>
</dbReference>
<comment type="subunit">
    <text evidence="4">Monomer.</text>
</comment>
<dbReference type="eggNOG" id="arCOG01616">
    <property type="taxonomic scope" value="Archaea"/>
</dbReference>
<dbReference type="RefSeq" id="WP_049953980.1">
    <property type="nucleotide sequence ID" value="NZ_CP007055.1"/>
</dbReference>
<comment type="catalytic activity">
    <reaction evidence="4">
        <text>a D-aminoacyl-tRNA + H2O = a tRNA + a D-alpha-amino acid + H(+)</text>
        <dbReference type="Rhea" id="RHEA:13953"/>
        <dbReference type="Rhea" id="RHEA-COMP:10123"/>
        <dbReference type="Rhea" id="RHEA-COMP:10124"/>
        <dbReference type="ChEBI" id="CHEBI:15377"/>
        <dbReference type="ChEBI" id="CHEBI:15378"/>
        <dbReference type="ChEBI" id="CHEBI:59871"/>
        <dbReference type="ChEBI" id="CHEBI:78442"/>
        <dbReference type="ChEBI" id="CHEBI:79333"/>
        <dbReference type="EC" id="3.1.1.96"/>
    </reaction>
</comment>
<protein>
    <recommendedName>
        <fullName evidence="4">D-aminoacyl-tRNA deacylase</fullName>
        <ecNumber evidence="4">3.1.1.96</ecNumber>
    </recommendedName>
</protein>
<dbReference type="Pfam" id="PF04414">
    <property type="entry name" value="tRNA_deacylase"/>
    <property type="match status" value="1"/>
</dbReference>
<dbReference type="AlphaFoldDB" id="W0JIZ8"/>
<keyword evidence="1 4" id="KW-0479">Metal-binding</keyword>
<dbReference type="PANTHER" id="PTHR34667:SF1">
    <property type="entry name" value="D-AMINOACYL-TRNA DEACYLASE"/>
    <property type="match status" value="1"/>
</dbReference>
<evidence type="ECO:0000256" key="3">
    <source>
        <dbReference type="ARBA" id="ARBA00022833"/>
    </source>
</evidence>
<sequence>MIAIVESRADVASTHICSFLREERDWEVLEDESRPDANGGGTYYRTDGFELRSFDELHIDLERPAEIFTDEPDLLVFASRHAGDTGSLLTGHFTGNFGPAEYGGERDALAAAAPNALARLLEAFETYAPAEYDVGMECTHHGPTAVGCPSLFVELGSDETQWNDPDGARAVAQSILELGAADRSTAEDGTAGDGCVTPHRERQVVGFGGNHYVPRYQRIVEQTPWAVGHIASEWALEAMGDPDEHRDVIEAAFEASGAELAILEGTWPTIERVIDDLDYEIVSETWLREVGDRPLELVRAIESALGSVEEGIRFGDRRVSLEDSSGDGSGDDDADGEAFSIVDLPAELLDTAESIDPERVRRCVEAATVAFATENGGSRVGSTAAVPSEGVPPALVESLADVLEEKYDRVRLEDDAVVAEERAFDPALAAEAGVPEGPKFGALANGSSVTVDGKAINPEEVRTDRTRRFPVSIDHGDGKICLQLD</sequence>
<evidence type="ECO:0000256" key="2">
    <source>
        <dbReference type="ARBA" id="ARBA00022801"/>
    </source>
</evidence>
<dbReference type="PATRIC" id="fig|797299.3.peg.522"/>
<organism evidence="5 6">
    <name type="scientific">Halostagnicola larsenii XH-48</name>
    <dbReference type="NCBI Taxonomy" id="797299"/>
    <lineage>
        <taxon>Archaea</taxon>
        <taxon>Methanobacteriati</taxon>
        <taxon>Methanobacteriota</taxon>
        <taxon>Stenosarchaea group</taxon>
        <taxon>Halobacteria</taxon>
        <taxon>Halobacteriales</taxon>
        <taxon>Natrialbaceae</taxon>
        <taxon>Halostagnicola</taxon>
    </lineage>
</organism>
<dbReference type="GO" id="GO:0019478">
    <property type="term" value="P:D-amino acid catabolic process"/>
    <property type="evidence" value="ECO:0007669"/>
    <property type="project" value="UniProtKB-UniRule"/>
</dbReference>
<comment type="cofactor">
    <cofactor evidence="4">
        <name>Zn(2+)</name>
        <dbReference type="ChEBI" id="CHEBI:29105"/>
    </cofactor>
    <text evidence="4">Binds 2 Zn(2+) ions per subunit.</text>
</comment>
<dbReference type="GO" id="GO:0008270">
    <property type="term" value="F:zinc ion binding"/>
    <property type="evidence" value="ECO:0007669"/>
    <property type="project" value="UniProtKB-UniRule"/>
</dbReference>
<dbReference type="KEGG" id="hlr:HALLA_07410"/>
<dbReference type="GO" id="GO:0051499">
    <property type="term" value="F:D-aminoacyl-tRNA deacylase activity"/>
    <property type="evidence" value="ECO:0007669"/>
    <property type="project" value="UniProtKB-UniRule"/>
</dbReference>
<dbReference type="EMBL" id="CP007055">
    <property type="protein sequence ID" value="AHF98705.1"/>
    <property type="molecule type" value="Genomic_DNA"/>
</dbReference>
<name>W0JIZ8_9EURY</name>
<dbReference type="EC" id="3.1.1.96" evidence="4"/>
<dbReference type="STRING" id="797299.HALLA_07410"/>
<proteinExistence type="inferred from homology"/>
<dbReference type="InterPro" id="IPR007508">
    <property type="entry name" value="DtdA"/>
</dbReference>
<comment type="similarity">
    <text evidence="4">Belongs to the DtdA deacylase family.</text>
</comment>
<evidence type="ECO:0000256" key="1">
    <source>
        <dbReference type="ARBA" id="ARBA00022723"/>
    </source>
</evidence>
<dbReference type="HOGENOM" id="CLU_610619_0_0_2"/>
<dbReference type="InterPro" id="IPR018033">
    <property type="entry name" value="Deacylase_DtdA_archaea"/>
</dbReference>
<reference evidence="5 6" key="1">
    <citation type="submission" date="2014-01" db="EMBL/GenBank/DDBJ databases">
        <authorList>
            <consortium name="DOE Joint Genome Institute"/>
            <person name="Anderson I."/>
            <person name="Huntemann M."/>
            <person name="Han J."/>
            <person name="Chen A."/>
            <person name="Kyrpides N."/>
            <person name="Mavromatis K."/>
            <person name="Markowitz V."/>
            <person name="Palaniappan K."/>
            <person name="Ivanova N."/>
            <person name="Schaumberg A."/>
            <person name="Pati A."/>
            <person name="Liolios K."/>
            <person name="Nordberg H.P."/>
            <person name="Cantor M.N."/>
            <person name="Hua S.X."/>
            <person name="Woyke T."/>
        </authorList>
    </citation>
    <scope>NUCLEOTIDE SEQUENCE [LARGE SCALE GENOMIC DNA]</scope>
    <source>
        <strain evidence="5 6">XH-48</strain>
    </source>
</reference>
<dbReference type="Gene3D" id="3.40.50.10700">
    <property type="entry name" value="AF0625-like"/>
    <property type="match status" value="1"/>
</dbReference>
<dbReference type="Gene3D" id="3.40.630.50">
    <property type="entry name" value="AF0625-like"/>
    <property type="match status" value="1"/>
</dbReference>
<dbReference type="HAMAP" id="MF_00562">
    <property type="entry name" value="Deacylase_DtdA"/>
    <property type="match status" value="1"/>
</dbReference>
<accession>W0JIZ8</accession>
<keyword evidence="2 4" id="KW-0378">Hydrolase</keyword>
<evidence type="ECO:0000256" key="4">
    <source>
        <dbReference type="HAMAP-Rule" id="MF_00562"/>
    </source>
</evidence>
<dbReference type="OrthoDB" id="9863at2157"/>
<dbReference type="GeneID" id="25144313"/>
<gene>
    <name evidence="4" type="primary">dtdA</name>
    <name evidence="5" type="ORF">HALLA_07410</name>
</gene>
<keyword evidence="6" id="KW-1185">Reference proteome</keyword>
<dbReference type="SUPFAM" id="SSF142535">
    <property type="entry name" value="AF0625-like"/>
    <property type="match status" value="1"/>
</dbReference>
<comment type="function">
    <text evidence="4">D-aminoacyl-tRNA deacylase with broad substrate specificity. By recycling D-aminoacyl-tRNA to D-amino acids and free tRNA molecules, this enzyme counteracts the toxicity associated with the formation of D-aminoacyl-tRNA entities in vivo.</text>
</comment>
<dbReference type="PANTHER" id="PTHR34667">
    <property type="entry name" value="D-AMINOACYL-TRNA DEACYLASE"/>
    <property type="match status" value="1"/>
</dbReference>
<evidence type="ECO:0000313" key="6">
    <source>
        <dbReference type="Proteomes" id="UP000019024"/>
    </source>
</evidence>
<keyword evidence="3 4" id="KW-0862">Zinc</keyword>
<dbReference type="eggNOG" id="arCOG00501">
    <property type="taxonomic scope" value="Archaea"/>
</dbReference>
<dbReference type="GO" id="GO:0106026">
    <property type="term" value="F:Gly-tRNA(Ala) deacylase activity"/>
    <property type="evidence" value="ECO:0007669"/>
    <property type="project" value="RHEA"/>
</dbReference>